<dbReference type="Proteomes" id="UP001249851">
    <property type="component" value="Unassembled WGS sequence"/>
</dbReference>
<gene>
    <name evidence="1" type="ORF">P5673_012671</name>
</gene>
<dbReference type="InterPro" id="IPR045860">
    <property type="entry name" value="Snake_toxin-like_sf"/>
</dbReference>
<evidence type="ECO:0000313" key="2">
    <source>
        <dbReference type="Proteomes" id="UP001249851"/>
    </source>
</evidence>
<evidence type="ECO:0000313" key="1">
    <source>
        <dbReference type="EMBL" id="KAK2563692.1"/>
    </source>
</evidence>
<accession>A0AAD9QLV9</accession>
<organism evidence="1 2">
    <name type="scientific">Acropora cervicornis</name>
    <name type="common">Staghorn coral</name>
    <dbReference type="NCBI Taxonomy" id="6130"/>
    <lineage>
        <taxon>Eukaryota</taxon>
        <taxon>Metazoa</taxon>
        <taxon>Cnidaria</taxon>
        <taxon>Anthozoa</taxon>
        <taxon>Hexacorallia</taxon>
        <taxon>Scleractinia</taxon>
        <taxon>Astrocoeniina</taxon>
        <taxon>Acroporidae</taxon>
        <taxon>Acropora</taxon>
    </lineage>
</organism>
<proteinExistence type="predicted"/>
<dbReference type="AlphaFoldDB" id="A0AAD9QLV9"/>
<dbReference type="CDD" id="cd00117">
    <property type="entry name" value="TFP"/>
    <property type="match status" value="1"/>
</dbReference>
<dbReference type="SUPFAM" id="SSF57302">
    <property type="entry name" value="Snake toxin-like"/>
    <property type="match status" value="1"/>
</dbReference>
<sequence>MSLWSLKCFHCDYGTVSQCDPKKGNRSTELTCTVSSNRCFRKVIRKTDSEDKIEQGCTNEAGCNIQEKSCSGSGDCSSYCCEENFCNNDAANISNKAFLLVPLMIAINTGFPSLV</sequence>
<keyword evidence="2" id="KW-1185">Reference proteome</keyword>
<name>A0AAD9QLV9_ACRCE</name>
<protein>
    <submittedName>
        <fullName evidence="1">Uncharacterized protein</fullName>
    </submittedName>
</protein>
<reference evidence="1" key="2">
    <citation type="journal article" date="2023" name="Science">
        <title>Genomic signatures of disease resistance in endangered staghorn corals.</title>
        <authorList>
            <person name="Vollmer S.V."/>
            <person name="Selwyn J.D."/>
            <person name="Despard B.A."/>
            <person name="Roesel C.L."/>
        </authorList>
    </citation>
    <scope>NUCLEOTIDE SEQUENCE</scope>
    <source>
        <strain evidence="1">K2</strain>
    </source>
</reference>
<comment type="caution">
    <text evidence="1">The sequence shown here is derived from an EMBL/GenBank/DDBJ whole genome shotgun (WGS) entry which is preliminary data.</text>
</comment>
<dbReference type="Gene3D" id="2.10.60.10">
    <property type="entry name" value="CD59"/>
    <property type="match status" value="1"/>
</dbReference>
<reference evidence="1" key="1">
    <citation type="journal article" date="2023" name="G3 (Bethesda)">
        <title>Whole genome assembly and annotation of the endangered Caribbean coral Acropora cervicornis.</title>
        <authorList>
            <person name="Selwyn J.D."/>
            <person name="Vollmer S.V."/>
        </authorList>
    </citation>
    <scope>NUCLEOTIDE SEQUENCE</scope>
    <source>
        <strain evidence="1">K2</strain>
    </source>
</reference>
<dbReference type="EMBL" id="JARQWQ010000024">
    <property type="protein sequence ID" value="KAK2563692.1"/>
    <property type="molecule type" value="Genomic_DNA"/>
</dbReference>